<dbReference type="Proteomes" id="UP000022910">
    <property type="component" value="Unassembled WGS sequence"/>
</dbReference>
<protein>
    <submittedName>
        <fullName evidence="2">Uncharacterized protein</fullName>
    </submittedName>
</protein>
<reference evidence="2 3" key="1">
    <citation type="submission" date="2014-02" db="EMBL/GenBank/DDBJ databases">
        <title>Single nucleus genome sequencing reveals high similarity among nuclei of an endomycorrhizal fungus.</title>
        <authorList>
            <person name="Lin K."/>
            <person name="Geurts R."/>
            <person name="Zhang Z."/>
            <person name="Limpens E."/>
            <person name="Saunders D.G."/>
            <person name="Mu D."/>
            <person name="Pang E."/>
            <person name="Cao H."/>
            <person name="Cha H."/>
            <person name="Lin T."/>
            <person name="Zhou Q."/>
            <person name="Shang Y."/>
            <person name="Li Y."/>
            <person name="Ivanov S."/>
            <person name="Sharma T."/>
            <person name="Velzen R.V."/>
            <person name="Ruijter N.D."/>
            <person name="Aanen D.K."/>
            <person name="Win J."/>
            <person name="Kamoun S."/>
            <person name="Bisseling T."/>
            <person name="Huang S."/>
        </authorList>
    </citation>
    <scope>NUCLEOTIDE SEQUENCE [LARGE SCALE GENOMIC DNA]</scope>
    <source>
        <strain evidence="3">DAOM197198w</strain>
    </source>
</reference>
<evidence type="ECO:0000313" key="3">
    <source>
        <dbReference type="Proteomes" id="UP000022910"/>
    </source>
</evidence>
<sequence length="198" mass="22205">MIIEEELLRLTSMGYTDGEILDKEFIEIFQENKNESEKELKKKLDKLLKEQAGVIDSEESGEKGDNEESEEDNTDDSEKIGEILSPEEYEIWDGSDEDFEEEESENKIENVINTGGFGLNQNSDSNSSLNFKDSDTESEISDYNLQELFQENIVNMANEAQIKRIMENAMGLAPNALDNALGAGQTLADRIQTAGMGE</sequence>
<dbReference type="EMBL" id="JEMT01028665">
    <property type="protein sequence ID" value="EXX54011.1"/>
    <property type="molecule type" value="Genomic_DNA"/>
</dbReference>
<feature type="compositionally biased region" description="Acidic residues" evidence="1">
    <location>
        <begin position="85"/>
        <end position="104"/>
    </location>
</feature>
<evidence type="ECO:0000313" key="2">
    <source>
        <dbReference type="EMBL" id="EXX54011.1"/>
    </source>
</evidence>
<dbReference type="AlphaFoldDB" id="A0A015K3J8"/>
<organism evidence="2 3">
    <name type="scientific">Rhizophagus irregularis (strain DAOM 197198w)</name>
    <name type="common">Glomus intraradices</name>
    <dbReference type="NCBI Taxonomy" id="1432141"/>
    <lineage>
        <taxon>Eukaryota</taxon>
        <taxon>Fungi</taxon>
        <taxon>Fungi incertae sedis</taxon>
        <taxon>Mucoromycota</taxon>
        <taxon>Glomeromycotina</taxon>
        <taxon>Glomeromycetes</taxon>
        <taxon>Glomerales</taxon>
        <taxon>Glomeraceae</taxon>
        <taxon>Rhizophagus</taxon>
    </lineage>
</organism>
<proteinExistence type="predicted"/>
<keyword evidence="3" id="KW-1185">Reference proteome</keyword>
<dbReference type="HOGENOM" id="CLU_1619954_0_0_1"/>
<accession>A0A015K3J8</accession>
<comment type="caution">
    <text evidence="2">The sequence shown here is derived from an EMBL/GenBank/DDBJ whole genome shotgun (WGS) entry which is preliminary data.</text>
</comment>
<gene>
    <name evidence="2" type="ORF">RirG_238590</name>
</gene>
<evidence type="ECO:0000256" key="1">
    <source>
        <dbReference type="SAM" id="MobiDB-lite"/>
    </source>
</evidence>
<feature type="compositionally biased region" description="Low complexity" evidence="1">
    <location>
        <begin position="119"/>
        <end position="130"/>
    </location>
</feature>
<feature type="region of interest" description="Disordered" evidence="1">
    <location>
        <begin position="52"/>
        <end position="135"/>
    </location>
</feature>
<name>A0A015K3J8_RHIIW</name>